<sequence length="624" mass="65862">MPSHQENASSDVSIKDLREIAANHGFTMSPEDEPGYLALTQAITESVDYVSQLPDYVDPGLTPDLGLDRGSARAYERPSPSENPLNAWMFRTNIQATKPTSALLAGKTIAIKDNACVAGVPLTLGTQPFHLLHGNGSGKRSPYPTPRLDAVVVTRALAAGAAVAGTATCENYCMSARSSTSATGPVHNPWLRGYDAGGSSSGSAALVAVAVVRRWRAARGLPPLPEGLEGLGEGADLALGADQGGSIRIPSSHCGVYGLKPTHGLVPYTGLASLHPLLDHAGPIAASVRDAALLLSALAGYDGLDDARMTPETPLRARVPQYHERLDAAIAERRGAGTWTRDGAARGLRVGVLREAFEIPGLEPDVEAVVRRAAARFAALGADTVRDVSVPAHAETAHCLFAAAAFGHMPETMVYGSAPPGLSFPYPFDNKSTSSSSSSDGETVAEGGAGVEAGTKKKPLTQSWYDTMTESNPLVPSVLLSGEYIRGDRGGRPPRYPAAVRDKALRHVHELRAAYDRALREHEVDVLVMPATLTVGVRHGANGGKMGVREKGDFVLVNSRNTEPFDLTGHPAFVLPVGWGRVDSGDGDAKLPVGMQIVARRWDEERLFLAAAAWEVGGWGLDEE</sequence>
<dbReference type="Proteomes" id="UP001320420">
    <property type="component" value="Unassembled WGS sequence"/>
</dbReference>
<evidence type="ECO:0000313" key="4">
    <source>
        <dbReference type="Proteomes" id="UP001320420"/>
    </source>
</evidence>
<dbReference type="PANTHER" id="PTHR11895:SF171">
    <property type="entry name" value="AMIDASE DOMAIN-CONTAINING PROTEIN"/>
    <property type="match status" value="1"/>
</dbReference>
<dbReference type="GO" id="GO:0003824">
    <property type="term" value="F:catalytic activity"/>
    <property type="evidence" value="ECO:0007669"/>
    <property type="project" value="InterPro"/>
</dbReference>
<comment type="caution">
    <text evidence="3">The sequence shown here is derived from an EMBL/GenBank/DDBJ whole genome shotgun (WGS) entry which is preliminary data.</text>
</comment>
<name>A0AAN9YVD8_9PEZI</name>
<evidence type="ECO:0000259" key="2">
    <source>
        <dbReference type="Pfam" id="PF01425"/>
    </source>
</evidence>
<feature type="region of interest" description="Disordered" evidence="1">
    <location>
        <begin position="431"/>
        <end position="456"/>
    </location>
</feature>
<dbReference type="PANTHER" id="PTHR11895">
    <property type="entry name" value="TRANSAMIDASE"/>
    <property type="match status" value="1"/>
</dbReference>
<dbReference type="AlphaFoldDB" id="A0AAN9YVD8"/>
<dbReference type="EMBL" id="JAKJXP020000010">
    <property type="protein sequence ID" value="KAK7755779.1"/>
    <property type="molecule type" value="Genomic_DNA"/>
</dbReference>
<evidence type="ECO:0000256" key="1">
    <source>
        <dbReference type="SAM" id="MobiDB-lite"/>
    </source>
</evidence>
<reference evidence="3 4" key="1">
    <citation type="submission" date="2024-02" db="EMBL/GenBank/DDBJ databases">
        <title>De novo assembly and annotation of 12 fungi associated with fruit tree decline syndrome in Ontario, Canada.</title>
        <authorList>
            <person name="Sulman M."/>
            <person name="Ellouze W."/>
            <person name="Ilyukhin E."/>
        </authorList>
    </citation>
    <scope>NUCLEOTIDE SEQUENCE [LARGE SCALE GENOMIC DNA]</scope>
    <source>
        <strain evidence="3 4">M11/M66-122</strain>
    </source>
</reference>
<evidence type="ECO:0000313" key="3">
    <source>
        <dbReference type="EMBL" id="KAK7755779.1"/>
    </source>
</evidence>
<dbReference type="Gene3D" id="3.90.1300.10">
    <property type="entry name" value="Amidase signature (AS) domain"/>
    <property type="match status" value="1"/>
</dbReference>
<feature type="compositionally biased region" description="Low complexity" evidence="1">
    <location>
        <begin position="432"/>
        <end position="446"/>
    </location>
</feature>
<protein>
    <recommendedName>
        <fullName evidence="2">Amidase domain-containing protein</fullName>
    </recommendedName>
</protein>
<dbReference type="InterPro" id="IPR000120">
    <property type="entry name" value="Amidase"/>
</dbReference>
<proteinExistence type="predicted"/>
<feature type="domain" description="Amidase" evidence="2">
    <location>
        <begin position="98"/>
        <end position="211"/>
    </location>
</feature>
<gene>
    <name evidence="3" type="ORF">SLS62_002064</name>
</gene>
<keyword evidence="4" id="KW-1185">Reference proteome</keyword>
<feature type="domain" description="Amidase" evidence="2">
    <location>
        <begin position="234"/>
        <end position="607"/>
    </location>
</feature>
<accession>A0AAN9YVD8</accession>
<dbReference type="InterPro" id="IPR036928">
    <property type="entry name" value="AS_sf"/>
</dbReference>
<dbReference type="Pfam" id="PF01425">
    <property type="entry name" value="Amidase"/>
    <property type="match status" value="2"/>
</dbReference>
<dbReference type="SUPFAM" id="SSF75304">
    <property type="entry name" value="Amidase signature (AS) enzymes"/>
    <property type="match status" value="1"/>
</dbReference>
<organism evidence="3 4">
    <name type="scientific">Diatrype stigma</name>
    <dbReference type="NCBI Taxonomy" id="117547"/>
    <lineage>
        <taxon>Eukaryota</taxon>
        <taxon>Fungi</taxon>
        <taxon>Dikarya</taxon>
        <taxon>Ascomycota</taxon>
        <taxon>Pezizomycotina</taxon>
        <taxon>Sordariomycetes</taxon>
        <taxon>Xylariomycetidae</taxon>
        <taxon>Xylariales</taxon>
        <taxon>Diatrypaceae</taxon>
        <taxon>Diatrype</taxon>
    </lineage>
</organism>
<dbReference type="InterPro" id="IPR023631">
    <property type="entry name" value="Amidase_dom"/>
</dbReference>